<dbReference type="STRING" id="44941.A0A397ULZ2"/>
<evidence type="ECO:0000256" key="1">
    <source>
        <dbReference type="ARBA" id="ARBA00004141"/>
    </source>
</evidence>
<keyword evidence="8 10" id="KW-0472">Membrane</keyword>
<evidence type="ECO:0000256" key="6">
    <source>
        <dbReference type="ARBA" id="ARBA00022989"/>
    </source>
</evidence>
<evidence type="ECO:0000256" key="5">
    <source>
        <dbReference type="ARBA" id="ARBA00022832"/>
    </source>
</evidence>
<evidence type="ECO:0000256" key="9">
    <source>
        <dbReference type="ARBA" id="ARBA00023160"/>
    </source>
</evidence>
<dbReference type="PANTHER" id="PTHR11157:SF126">
    <property type="entry name" value="ELONGATION OF VERY LONG CHAIN FATTY ACIDS PROTEIN"/>
    <property type="match status" value="1"/>
</dbReference>
<organism evidence="11 12">
    <name type="scientific">Gigaspora rosea</name>
    <dbReference type="NCBI Taxonomy" id="44941"/>
    <lineage>
        <taxon>Eukaryota</taxon>
        <taxon>Fungi</taxon>
        <taxon>Fungi incertae sedis</taxon>
        <taxon>Mucoromycota</taxon>
        <taxon>Glomeromycotina</taxon>
        <taxon>Glomeromycetes</taxon>
        <taxon>Diversisporales</taxon>
        <taxon>Gigasporaceae</taxon>
        <taxon>Gigaspora</taxon>
    </lineage>
</organism>
<dbReference type="Proteomes" id="UP000266673">
    <property type="component" value="Unassembled WGS sequence"/>
</dbReference>
<dbReference type="AlphaFoldDB" id="A0A397ULZ2"/>
<proteinExistence type="inferred from homology"/>
<evidence type="ECO:0000313" key="12">
    <source>
        <dbReference type="Proteomes" id="UP000266673"/>
    </source>
</evidence>
<dbReference type="InterPro" id="IPR030457">
    <property type="entry name" value="ELO_CS"/>
</dbReference>
<feature type="transmembrane region" description="Helical" evidence="10">
    <location>
        <begin position="182"/>
        <end position="199"/>
    </location>
</feature>
<dbReference type="PROSITE" id="PS01188">
    <property type="entry name" value="ELO"/>
    <property type="match status" value="1"/>
</dbReference>
<keyword evidence="6 10" id="KW-1133">Transmembrane helix</keyword>
<feature type="transmembrane region" description="Helical" evidence="10">
    <location>
        <begin position="205"/>
        <end position="225"/>
    </location>
</feature>
<dbReference type="GO" id="GO:0030148">
    <property type="term" value="P:sphingolipid biosynthetic process"/>
    <property type="evidence" value="ECO:0007669"/>
    <property type="project" value="TreeGrafter"/>
</dbReference>
<keyword evidence="5 10" id="KW-0276">Fatty acid metabolism</keyword>
<evidence type="ECO:0000256" key="2">
    <source>
        <dbReference type="ARBA" id="ARBA00022516"/>
    </source>
</evidence>
<comment type="similarity">
    <text evidence="10">Belongs to the ELO family.</text>
</comment>
<accession>A0A397ULZ2</accession>
<dbReference type="GO" id="GO:0034625">
    <property type="term" value="P:fatty acid elongation, monounsaturated fatty acid"/>
    <property type="evidence" value="ECO:0007669"/>
    <property type="project" value="TreeGrafter"/>
</dbReference>
<feature type="transmembrane region" description="Helical" evidence="10">
    <location>
        <begin position="237"/>
        <end position="255"/>
    </location>
</feature>
<comment type="caution">
    <text evidence="11">The sequence shown here is derived from an EMBL/GenBank/DDBJ whole genome shotgun (WGS) entry which is preliminary data.</text>
</comment>
<keyword evidence="4 10" id="KW-0812">Transmembrane</keyword>
<feature type="transmembrane region" description="Helical" evidence="10">
    <location>
        <begin position="68"/>
        <end position="88"/>
    </location>
</feature>
<sequence>MSSNNLISIPVDFSIEIAKIIGKICDPFITPLENVFKSSLQNLFPSFYNNAVEFLELSQSPFTSRLPLMNLFHVLMICLAYLTIVFTGKQIMANFSKFSVKNLSIFHNLFLVTLSAYMCTTILYEAWRQGYSLFTNPEDRSEEGFQMAKYIWLFYVSKIAEFMDTFIMILKKNNHQVTFLHVYHHSSIFIIWWWVTYVAPTGETYFSAALNSAVHVVMYGYYLSTTLSMPIRFIKRYITLFQMIQFTFNMIQASYDIFYFKVLHPELQKTYPFGLTLILWVYMWTMLGLFANFFRADRKREAEAKAKAAKKIK</sequence>
<dbReference type="Pfam" id="PF01151">
    <property type="entry name" value="ELO"/>
    <property type="match status" value="1"/>
</dbReference>
<dbReference type="PANTHER" id="PTHR11157">
    <property type="entry name" value="FATTY ACID ACYL TRANSFERASE-RELATED"/>
    <property type="match status" value="1"/>
</dbReference>
<dbReference type="InterPro" id="IPR002076">
    <property type="entry name" value="ELO_fam"/>
</dbReference>
<keyword evidence="2 10" id="KW-0444">Lipid biosynthesis</keyword>
<reference evidence="11 12" key="1">
    <citation type="submission" date="2018-06" db="EMBL/GenBank/DDBJ databases">
        <title>Comparative genomics reveals the genomic features of Rhizophagus irregularis, R. cerebriforme, R. diaphanum and Gigaspora rosea, and their symbiotic lifestyle signature.</title>
        <authorList>
            <person name="Morin E."/>
            <person name="San Clemente H."/>
            <person name="Chen E.C.H."/>
            <person name="De La Providencia I."/>
            <person name="Hainaut M."/>
            <person name="Kuo A."/>
            <person name="Kohler A."/>
            <person name="Murat C."/>
            <person name="Tang N."/>
            <person name="Roy S."/>
            <person name="Loubradou J."/>
            <person name="Henrissat B."/>
            <person name="Grigoriev I.V."/>
            <person name="Corradi N."/>
            <person name="Roux C."/>
            <person name="Martin F.M."/>
        </authorList>
    </citation>
    <scope>NUCLEOTIDE SEQUENCE [LARGE SCALE GENOMIC DNA]</scope>
    <source>
        <strain evidence="11 12">DAOM 194757</strain>
    </source>
</reference>
<dbReference type="GO" id="GO:0019367">
    <property type="term" value="P:fatty acid elongation, saturated fatty acid"/>
    <property type="evidence" value="ECO:0007669"/>
    <property type="project" value="TreeGrafter"/>
</dbReference>
<dbReference type="GO" id="GO:0034626">
    <property type="term" value="P:fatty acid elongation, polyunsaturated fatty acid"/>
    <property type="evidence" value="ECO:0007669"/>
    <property type="project" value="TreeGrafter"/>
</dbReference>
<dbReference type="GO" id="GO:0005789">
    <property type="term" value="C:endoplasmic reticulum membrane"/>
    <property type="evidence" value="ECO:0007669"/>
    <property type="project" value="TreeGrafter"/>
</dbReference>
<evidence type="ECO:0000256" key="10">
    <source>
        <dbReference type="RuleBase" id="RU361115"/>
    </source>
</evidence>
<name>A0A397ULZ2_9GLOM</name>
<keyword evidence="9 10" id="KW-0275">Fatty acid biosynthesis</keyword>
<feature type="transmembrane region" description="Helical" evidence="10">
    <location>
        <begin position="275"/>
        <end position="294"/>
    </location>
</feature>
<dbReference type="OrthoDB" id="10259681at2759"/>
<evidence type="ECO:0000256" key="3">
    <source>
        <dbReference type="ARBA" id="ARBA00022679"/>
    </source>
</evidence>
<gene>
    <name evidence="11" type="ORF">C2G38_1982911</name>
</gene>
<evidence type="ECO:0000256" key="7">
    <source>
        <dbReference type="ARBA" id="ARBA00023098"/>
    </source>
</evidence>
<dbReference type="GO" id="GO:0042761">
    <property type="term" value="P:very long-chain fatty acid biosynthetic process"/>
    <property type="evidence" value="ECO:0007669"/>
    <property type="project" value="TreeGrafter"/>
</dbReference>
<comment type="subcellular location">
    <subcellularLocation>
        <location evidence="1">Membrane</location>
        <topology evidence="1">Multi-pass membrane protein</topology>
    </subcellularLocation>
</comment>
<evidence type="ECO:0000256" key="8">
    <source>
        <dbReference type="ARBA" id="ARBA00023136"/>
    </source>
</evidence>
<dbReference type="EC" id="2.3.1.-" evidence="10"/>
<feature type="transmembrane region" description="Helical" evidence="10">
    <location>
        <begin position="147"/>
        <end position="170"/>
    </location>
</feature>
<protein>
    <recommendedName>
        <fullName evidence="10">Elongation of fatty acids protein</fullName>
        <ecNumber evidence="10">2.3.1.-</ecNumber>
    </recommendedName>
</protein>
<dbReference type="GO" id="GO:0009922">
    <property type="term" value="F:fatty acid elongase activity"/>
    <property type="evidence" value="ECO:0007669"/>
    <property type="project" value="InterPro"/>
</dbReference>
<evidence type="ECO:0000256" key="4">
    <source>
        <dbReference type="ARBA" id="ARBA00022692"/>
    </source>
</evidence>
<keyword evidence="7 10" id="KW-0443">Lipid metabolism</keyword>
<evidence type="ECO:0000313" key="11">
    <source>
        <dbReference type="EMBL" id="RIB08383.1"/>
    </source>
</evidence>
<feature type="transmembrane region" description="Helical" evidence="10">
    <location>
        <begin position="109"/>
        <end position="127"/>
    </location>
</feature>
<dbReference type="EMBL" id="QKWP01001516">
    <property type="protein sequence ID" value="RIB08383.1"/>
    <property type="molecule type" value="Genomic_DNA"/>
</dbReference>
<keyword evidence="12" id="KW-1185">Reference proteome</keyword>
<keyword evidence="3 10" id="KW-0808">Transferase</keyword>
<comment type="catalytic activity">
    <reaction evidence="10">
        <text>an acyl-CoA + malonyl-CoA + H(+) = a 3-oxoacyl-CoA + CO2 + CoA</text>
        <dbReference type="Rhea" id="RHEA:50252"/>
        <dbReference type="ChEBI" id="CHEBI:15378"/>
        <dbReference type="ChEBI" id="CHEBI:16526"/>
        <dbReference type="ChEBI" id="CHEBI:57287"/>
        <dbReference type="ChEBI" id="CHEBI:57384"/>
        <dbReference type="ChEBI" id="CHEBI:58342"/>
        <dbReference type="ChEBI" id="CHEBI:90726"/>
    </reaction>
    <physiologicalReaction direction="left-to-right" evidence="10">
        <dbReference type="Rhea" id="RHEA:50253"/>
    </physiologicalReaction>
</comment>